<keyword evidence="2 5" id="KW-0808">Transferase</keyword>
<comment type="catalytic activity">
    <reaction evidence="5">
        <text>a 3-(all-trans-polyprenyl)benzene-1,2-diol + S-adenosyl-L-methionine = a 2-methoxy-6-(all-trans-polyprenyl)phenol + S-adenosyl-L-homocysteine + H(+)</text>
        <dbReference type="Rhea" id="RHEA:31411"/>
        <dbReference type="Rhea" id="RHEA-COMP:9550"/>
        <dbReference type="Rhea" id="RHEA-COMP:9551"/>
        <dbReference type="ChEBI" id="CHEBI:15378"/>
        <dbReference type="ChEBI" id="CHEBI:57856"/>
        <dbReference type="ChEBI" id="CHEBI:59789"/>
        <dbReference type="ChEBI" id="CHEBI:62729"/>
        <dbReference type="ChEBI" id="CHEBI:62731"/>
        <dbReference type="EC" id="2.1.1.222"/>
    </reaction>
</comment>
<dbReference type="PANTHER" id="PTHR43464:SF19">
    <property type="entry name" value="UBIQUINONE BIOSYNTHESIS O-METHYLTRANSFERASE, MITOCHONDRIAL"/>
    <property type="match status" value="1"/>
</dbReference>
<dbReference type="EC" id="2.1.1.222" evidence="5"/>
<feature type="region of interest" description="Disordered" evidence="6">
    <location>
        <begin position="1"/>
        <end position="43"/>
    </location>
</feature>
<dbReference type="HAMAP" id="MF_00472">
    <property type="entry name" value="UbiG"/>
    <property type="match status" value="1"/>
</dbReference>
<evidence type="ECO:0000256" key="4">
    <source>
        <dbReference type="ARBA" id="ARBA00022691"/>
    </source>
</evidence>
<evidence type="ECO:0000313" key="8">
    <source>
        <dbReference type="Proteomes" id="UP000249700"/>
    </source>
</evidence>
<protein>
    <recommendedName>
        <fullName evidence="5">Ubiquinone biosynthesis O-methyltransferase</fullName>
    </recommendedName>
    <alternativeName>
        <fullName evidence="5">2-polyprenyl-6-hydroxyphenol methylase</fullName>
        <ecNumber evidence="5">2.1.1.222</ecNumber>
    </alternativeName>
    <alternativeName>
        <fullName evidence="5">3-demethylubiquinone 3-O-methyltransferase</fullName>
        <ecNumber evidence="5">2.1.1.64</ecNumber>
    </alternativeName>
</protein>
<keyword evidence="3 5" id="KW-0831">Ubiquinone biosynthesis</keyword>
<evidence type="ECO:0000256" key="5">
    <source>
        <dbReference type="HAMAP-Rule" id="MF_00472"/>
    </source>
</evidence>
<evidence type="ECO:0000256" key="3">
    <source>
        <dbReference type="ARBA" id="ARBA00022688"/>
    </source>
</evidence>
<dbReference type="EMBL" id="QLSX01000007">
    <property type="protein sequence ID" value="RAR60308.1"/>
    <property type="molecule type" value="Genomic_DNA"/>
</dbReference>
<evidence type="ECO:0000313" key="7">
    <source>
        <dbReference type="EMBL" id="RAR60308.1"/>
    </source>
</evidence>
<feature type="binding site" evidence="5">
    <location>
        <position position="116"/>
    </location>
    <ligand>
        <name>S-adenosyl-L-methionine</name>
        <dbReference type="ChEBI" id="CHEBI:59789"/>
    </ligand>
</feature>
<sequence>MSSESQASHHAPQQGLGRTPDQTPEETSQKDQSARPGTDYRDNVDAAEVAKFEALASRWWDKESEFKPLHEINPLRLDFIDARSGLAGKRVIDVGCGGGILAEAMAHRGARVTGIDMGEAPLAVARLHREESGVEVDYRQASAEEMAAEQPEAYDIVTCLEMLEHVPDPAAVVRACATLVKPGGQVFFSTINRNPKAYAFAILGAEYVLRLLPRGTHDYKKFIRPAELAGWARAAGLHLGEQTGLTYNPLTRRYRLDAYDVSVNYMIQTRRETT</sequence>
<name>A0A328XMV4_9GAMM</name>
<gene>
    <name evidence="5" type="primary">ubiG</name>
    <name evidence="7" type="ORF">BCL93_107112</name>
</gene>
<organism evidence="7 8">
    <name type="scientific">Onishia taeanensis</name>
    <dbReference type="NCBI Taxonomy" id="284577"/>
    <lineage>
        <taxon>Bacteria</taxon>
        <taxon>Pseudomonadati</taxon>
        <taxon>Pseudomonadota</taxon>
        <taxon>Gammaproteobacteria</taxon>
        <taxon>Oceanospirillales</taxon>
        <taxon>Halomonadaceae</taxon>
        <taxon>Onishia</taxon>
    </lineage>
</organism>
<dbReference type="SUPFAM" id="SSF53335">
    <property type="entry name" value="S-adenosyl-L-methionine-dependent methyltransferases"/>
    <property type="match status" value="1"/>
</dbReference>
<dbReference type="GO" id="GO:0032259">
    <property type="term" value="P:methylation"/>
    <property type="evidence" value="ECO:0007669"/>
    <property type="project" value="UniProtKB-KW"/>
</dbReference>
<dbReference type="AlphaFoldDB" id="A0A328XMV4"/>
<dbReference type="GO" id="GO:0102208">
    <property type="term" value="F:2-polyprenyl-6-hydroxyphenol methylase activity"/>
    <property type="evidence" value="ECO:0007669"/>
    <property type="project" value="UniProtKB-EC"/>
</dbReference>
<dbReference type="FunFam" id="3.40.50.150:FF:000028">
    <property type="entry name" value="Ubiquinone biosynthesis O-methyltransferase"/>
    <property type="match status" value="1"/>
</dbReference>
<dbReference type="PANTHER" id="PTHR43464">
    <property type="entry name" value="METHYLTRANSFERASE"/>
    <property type="match status" value="1"/>
</dbReference>
<dbReference type="Gene3D" id="3.40.50.150">
    <property type="entry name" value="Vaccinia Virus protein VP39"/>
    <property type="match status" value="1"/>
</dbReference>
<comment type="function">
    <text evidence="5">O-methyltransferase that catalyzes the 2 O-methylation steps in the ubiquinone biosynthetic pathway.</text>
</comment>
<reference evidence="7 8" key="1">
    <citation type="submission" date="2018-06" db="EMBL/GenBank/DDBJ databases">
        <title>Comparative analysis of microorganisms from saline springs in Andes Mountain Range, Colombia.</title>
        <authorList>
            <person name="Rubin E."/>
        </authorList>
    </citation>
    <scope>NUCLEOTIDE SEQUENCE [LARGE SCALE GENOMIC DNA]</scope>
    <source>
        <strain evidence="7 8">USBA-857</strain>
    </source>
</reference>
<accession>A0A328XMV4</accession>
<comment type="similarity">
    <text evidence="5">Belongs to the methyltransferase superfamily. UbiG/COQ3 family.</text>
</comment>
<dbReference type="InterPro" id="IPR010233">
    <property type="entry name" value="UbiG_MeTrfase"/>
</dbReference>
<dbReference type="CDD" id="cd02440">
    <property type="entry name" value="AdoMet_MTases"/>
    <property type="match status" value="1"/>
</dbReference>
<comment type="caution">
    <text evidence="7">The sequence shown here is derived from an EMBL/GenBank/DDBJ whole genome shotgun (WGS) entry which is preliminary data.</text>
</comment>
<dbReference type="OrthoDB" id="9801538at2"/>
<dbReference type="RefSeq" id="WP_112055291.1">
    <property type="nucleotide sequence ID" value="NZ_QLSX01000007.1"/>
</dbReference>
<comment type="pathway">
    <text evidence="5">Cofactor biosynthesis; ubiquinone biosynthesis.</text>
</comment>
<feature type="compositionally biased region" description="Basic and acidic residues" evidence="6">
    <location>
        <begin position="27"/>
        <end position="43"/>
    </location>
</feature>
<dbReference type="GO" id="GO:0010420">
    <property type="term" value="F:polyprenyldihydroxybenzoate methyltransferase activity"/>
    <property type="evidence" value="ECO:0007669"/>
    <property type="project" value="InterPro"/>
</dbReference>
<keyword evidence="1 5" id="KW-0489">Methyltransferase</keyword>
<dbReference type="UniPathway" id="UPA00232"/>
<feature type="binding site" evidence="5">
    <location>
        <position position="95"/>
    </location>
    <ligand>
        <name>S-adenosyl-L-methionine</name>
        <dbReference type="ChEBI" id="CHEBI:59789"/>
    </ligand>
</feature>
<feature type="binding site" evidence="5">
    <location>
        <position position="76"/>
    </location>
    <ligand>
        <name>S-adenosyl-L-methionine</name>
        <dbReference type="ChEBI" id="CHEBI:59789"/>
    </ligand>
</feature>
<keyword evidence="7" id="KW-0830">Ubiquinone</keyword>
<evidence type="ECO:0000256" key="6">
    <source>
        <dbReference type="SAM" id="MobiDB-lite"/>
    </source>
</evidence>
<proteinExistence type="inferred from homology"/>
<comment type="catalytic activity">
    <reaction evidence="5">
        <text>a 3-demethylubiquinol + S-adenosyl-L-methionine = a ubiquinol + S-adenosyl-L-homocysteine + H(+)</text>
        <dbReference type="Rhea" id="RHEA:44380"/>
        <dbReference type="Rhea" id="RHEA-COMP:9566"/>
        <dbReference type="Rhea" id="RHEA-COMP:10914"/>
        <dbReference type="ChEBI" id="CHEBI:15378"/>
        <dbReference type="ChEBI" id="CHEBI:17976"/>
        <dbReference type="ChEBI" id="CHEBI:57856"/>
        <dbReference type="ChEBI" id="CHEBI:59789"/>
        <dbReference type="ChEBI" id="CHEBI:84422"/>
        <dbReference type="EC" id="2.1.1.64"/>
    </reaction>
</comment>
<dbReference type="NCBIfam" id="TIGR01983">
    <property type="entry name" value="UbiG"/>
    <property type="match status" value="1"/>
</dbReference>
<feature type="binding site" evidence="5">
    <location>
        <position position="160"/>
    </location>
    <ligand>
        <name>S-adenosyl-L-methionine</name>
        <dbReference type="ChEBI" id="CHEBI:59789"/>
    </ligand>
</feature>
<keyword evidence="4 5" id="KW-0949">S-adenosyl-L-methionine</keyword>
<dbReference type="Pfam" id="PF13489">
    <property type="entry name" value="Methyltransf_23"/>
    <property type="match status" value="1"/>
</dbReference>
<dbReference type="Proteomes" id="UP000249700">
    <property type="component" value="Unassembled WGS sequence"/>
</dbReference>
<evidence type="ECO:0000256" key="2">
    <source>
        <dbReference type="ARBA" id="ARBA00022679"/>
    </source>
</evidence>
<evidence type="ECO:0000256" key="1">
    <source>
        <dbReference type="ARBA" id="ARBA00022603"/>
    </source>
</evidence>
<dbReference type="GO" id="GO:0061542">
    <property type="term" value="F:3-demethylubiquinol 3-O-methyltransferase activity"/>
    <property type="evidence" value="ECO:0007669"/>
    <property type="project" value="UniProtKB-UniRule"/>
</dbReference>
<dbReference type="EC" id="2.1.1.64" evidence="5"/>
<dbReference type="InterPro" id="IPR029063">
    <property type="entry name" value="SAM-dependent_MTases_sf"/>
</dbReference>